<keyword evidence="6" id="KW-0489">Methyltransferase</keyword>
<gene>
    <name evidence="14" type="ORF">GGP45_000342</name>
    <name evidence="13" type="ORF">GGP82_000330</name>
    <name evidence="15" type="ORF">GGP99_001374</name>
</gene>
<evidence type="ECO:0000256" key="11">
    <source>
        <dbReference type="ARBA" id="ARBA00031350"/>
    </source>
</evidence>
<evidence type="ECO:0000313" key="16">
    <source>
        <dbReference type="Proteomes" id="UP001155034"/>
    </source>
</evidence>
<evidence type="ECO:0000256" key="7">
    <source>
        <dbReference type="ARBA" id="ARBA00022679"/>
    </source>
</evidence>
<sequence length="315" mass="34326">MLPVLLALLVVAPPPDTSWPHQDLRERMVQQQIAARGLTDPAVRGALRSVPRHRFVPEVSPELAYADRPLPIGHDQTISQPYIVARMTALVRPDSADRVLEVGTGSGYQAAVLASIVDSVYTIEIIPDLAASATKRLRRLGYRNVVVRNGDGFDGWPHDCAGGPGGRPAGPHPRHERRRQTYETDARARPVRALPPPRALMRIGARSPPVLLRAPPLFFFLHTSLSLFVGARVTYLGRAFPCRFLSPLYAPLRRRRAPPRRPRPGARDGHVRVVGASSFLTAHAVFSLSSFFTPTPPCPPAPPTGPTSTPTSGPP</sequence>
<accession>A0A9X2R548</accession>
<feature type="region of interest" description="Disordered" evidence="12">
    <location>
        <begin position="295"/>
        <end position="315"/>
    </location>
</feature>
<dbReference type="Gene3D" id="3.40.50.150">
    <property type="entry name" value="Vaccinia Virus protein VP39"/>
    <property type="match status" value="1"/>
</dbReference>
<dbReference type="GO" id="GO:0004719">
    <property type="term" value="F:protein-L-isoaspartate (D-aspartate) O-methyltransferase activity"/>
    <property type="evidence" value="ECO:0007669"/>
    <property type="project" value="UniProtKB-EC"/>
</dbReference>
<evidence type="ECO:0000256" key="12">
    <source>
        <dbReference type="SAM" id="MobiDB-lite"/>
    </source>
</evidence>
<dbReference type="CDD" id="cd02440">
    <property type="entry name" value="AdoMet_MTases"/>
    <property type="match status" value="1"/>
</dbReference>
<protein>
    <recommendedName>
        <fullName evidence="4">Protein-L-isoaspartate O-methyltransferase</fullName>
        <ecNumber evidence="3">2.1.1.77</ecNumber>
    </recommendedName>
    <alternativeName>
        <fullName evidence="11">L-isoaspartyl protein carboxyl methyltransferase</fullName>
    </alternativeName>
    <alternativeName>
        <fullName evidence="9">Protein L-isoaspartyl methyltransferase</fullName>
    </alternativeName>
    <alternativeName>
        <fullName evidence="10">Protein-beta-aspartate methyltransferase</fullName>
    </alternativeName>
</protein>
<dbReference type="EC" id="2.1.1.77" evidence="3"/>
<dbReference type="InterPro" id="IPR000682">
    <property type="entry name" value="PCMT"/>
</dbReference>
<dbReference type="PANTHER" id="PTHR11579:SF0">
    <property type="entry name" value="PROTEIN-L-ISOASPARTATE(D-ASPARTATE) O-METHYLTRANSFERASE"/>
    <property type="match status" value="1"/>
</dbReference>
<feature type="compositionally biased region" description="Pro residues" evidence="12">
    <location>
        <begin position="295"/>
        <end position="305"/>
    </location>
</feature>
<name>A0A9X2R548_9BACT</name>
<evidence type="ECO:0000313" key="15">
    <source>
        <dbReference type="EMBL" id="MCS4157414.1"/>
    </source>
</evidence>
<dbReference type="GO" id="GO:0005737">
    <property type="term" value="C:cytoplasm"/>
    <property type="evidence" value="ECO:0007669"/>
    <property type="project" value="UniProtKB-SubCell"/>
</dbReference>
<reference evidence="13" key="1">
    <citation type="submission" date="2022-08" db="EMBL/GenBank/DDBJ databases">
        <title>Genomic Encyclopedia of Type Strains, Phase V (KMG-V): Genome sequencing to study the core and pangenomes of soil and plant-associated prokaryotes.</title>
        <authorList>
            <person name="Whitman W."/>
        </authorList>
    </citation>
    <scope>NUCLEOTIDE SEQUENCE</scope>
    <source>
        <strain evidence="13">SP2016B</strain>
        <strain evidence="15">SP3002</strain>
        <strain evidence="14">SP3026</strain>
    </source>
</reference>
<dbReference type="RefSeq" id="WP_013062527.1">
    <property type="nucleotide sequence ID" value="NZ_CALTRV010000003.1"/>
</dbReference>
<keyword evidence="5" id="KW-0963">Cytoplasm</keyword>
<evidence type="ECO:0000313" key="13">
    <source>
        <dbReference type="EMBL" id="MCS3863799.1"/>
    </source>
</evidence>
<evidence type="ECO:0000313" key="14">
    <source>
        <dbReference type="EMBL" id="MCS4120024.1"/>
    </source>
</evidence>
<proteinExistence type="inferred from homology"/>
<dbReference type="PANTHER" id="PTHR11579">
    <property type="entry name" value="PROTEIN-L-ISOASPARTATE O-METHYLTRANSFERASE"/>
    <property type="match status" value="1"/>
</dbReference>
<keyword evidence="7" id="KW-0808">Transferase</keyword>
<dbReference type="SUPFAM" id="SSF53335">
    <property type="entry name" value="S-adenosyl-L-methionine-dependent methyltransferases"/>
    <property type="match status" value="1"/>
</dbReference>
<comment type="subcellular location">
    <subcellularLocation>
        <location evidence="1">Cytoplasm</location>
    </subcellularLocation>
</comment>
<evidence type="ECO:0000256" key="1">
    <source>
        <dbReference type="ARBA" id="ARBA00004496"/>
    </source>
</evidence>
<evidence type="ECO:0000256" key="5">
    <source>
        <dbReference type="ARBA" id="ARBA00022490"/>
    </source>
</evidence>
<dbReference type="Proteomes" id="UP001155034">
    <property type="component" value="Unassembled WGS sequence"/>
</dbReference>
<evidence type="ECO:0000256" key="8">
    <source>
        <dbReference type="ARBA" id="ARBA00022691"/>
    </source>
</evidence>
<feature type="compositionally biased region" description="Low complexity" evidence="12">
    <location>
        <begin position="306"/>
        <end position="315"/>
    </location>
</feature>
<evidence type="ECO:0000256" key="9">
    <source>
        <dbReference type="ARBA" id="ARBA00030757"/>
    </source>
</evidence>
<dbReference type="GO" id="GO:0032259">
    <property type="term" value="P:methylation"/>
    <property type="evidence" value="ECO:0007669"/>
    <property type="project" value="UniProtKB-KW"/>
</dbReference>
<feature type="region of interest" description="Disordered" evidence="12">
    <location>
        <begin position="158"/>
        <end position="185"/>
    </location>
</feature>
<dbReference type="Pfam" id="PF01135">
    <property type="entry name" value="PCMT"/>
    <property type="match status" value="1"/>
</dbReference>
<evidence type="ECO:0000256" key="3">
    <source>
        <dbReference type="ARBA" id="ARBA00011890"/>
    </source>
</evidence>
<comment type="similarity">
    <text evidence="2">Belongs to the methyltransferase superfamily. L-isoaspartyl/D-aspartyl protein methyltransferase family.</text>
</comment>
<dbReference type="EMBL" id="JANTZM010000006">
    <property type="protein sequence ID" value="MCS4157414.1"/>
    <property type="molecule type" value="Genomic_DNA"/>
</dbReference>
<evidence type="ECO:0000256" key="6">
    <source>
        <dbReference type="ARBA" id="ARBA00022603"/>
    </source>
</evidence>
<dbReference type="AlphaFoldDB" id="A0A9X2R548"/>
<evidence type="ECO:0000256" key="4">
    <source>
        <dbReference type="ARBA" id="ARBA00013346"/>
    </source>
</evidence>
<organism evidence="13 16">
    <name type="scientific">Salinibacter ruber</name>
    <dbReference type="NCBI Taxonomy" id="146919"/>
    <lineage>
        <taxon>Bacteria</taxon>
        <taxon>Pseudomonadati</taxon>
        <taxon>Rhodothermota</taxon>
        <taxon>Rhodothermia</taxon>
        <taxon>Rhodothermales</taxon>
        <taxon>Salinibacteraceae</taxon>
        <taxon>Salinibacter</taxon>
    </lineage>
</organism>
<evidence type="ECO:0000256" key="2">
    <source>
        <dbReference type="ARBA" id="ARBA00005369"/>
    </source>
</evidence>
<comment type="caution">
    <text evidence="13">The sequence shown here is derived from an EMBL/GenBank/DDBJ whole genome shotgun (WGS) entry which is preliminary data.</text>
</comment>
<dbReference type="Proteomes" id="UP001155110">
    <property type="component" value="Unassembled WGS sequence"/>
</dbReference>
<evidence type="ECO:0000256" key="10">
    <source>
        <dbReference type="ARBA" id="ARBA00031323"/>
    </source>
</evidence>
<dbReference type="EMBL" id="JANUBL010000001">
    <property type="protein sequence ID" value="MCS4120024.1"/>
    <property type="molecule type" value="Genomic_DNA"/>
</dbReference>
<dbReference type="Proteomes" id="UP001155144">
    <property type="component" value="Unassembled WGS sequence"/>
</dbReference>
<dbReference type="EMBL" id="JANTYZ010000001">
    <property type="protein sequence ID" value="MCS3863799.1"/>
    <property type="molecule type" value="Genomic_DNA"/>
</dbReference>
<keyword evidence="8" id="KW-0949">S-adenosyl-L-methionine</keyword>
<dbReference type="InterPro" id="IPR029063">
    <property type="entry name" value="SAM-dependent_MTases_sf"/>
</dbReference>